<proteinExistence type="predicted"/>
<sequence>MLPVALIPAYKPSASLVDIVRELNASGVFQAIVCVDDGSGPEYRHLFDELCGLGVTVLRHATNLGKGSALKTGINHVAVQYPEAVGAVTLDADGQHLAKDCVAVARALAGNGRQLVLGVRRFDAADVPFRSRFGNAATRYVTRFFSGVDVADTQTGLRGIPSFLFPALLKLKSGGYDFELDMLMTACEQRVPLLQVPIETVYLDNNASSSFNPFWDSVKIYMVFLRFNLSALLTFAIDYFVFGVMFAFSSSVGLGIVFARLCAGAFNYMVNREIVFRSTRRHVETLVLYVLTVILMGSIAYVSITALADVTGVSVYVAKIFTECVLFLFSFVIQREFIFTKQSEAQATPRATDWCAYYDARSTFSSITSAVAFASFRKDMVQFAPGMKHLVELGGANSIFYDRFRARFPEAHLCLVDKCPPTRAFAEKIAPDKGTSYLQADVLADDLAQHRESADCVVSFGLIEHFDEEGTATLIARHFSLVKPGGIVYISFPTPTRLYRATRWLLEFIGKWPFHDERPLGFGEVLRTAGQYGTVVKQGMSYRLGLTQGIVVVRKHV</sequence>
<dbReference type="Pfam" id="PF13489">
    <property type="entry name" value="Methyltransf_23"/>
    <property type="match status" value="1"/>
</dbReference>
<comment type="caution">
    <text evidence="8">The sequence shown here is derived from an EMBL/GenBank/DDBJ whole genome shotgun (WGS) entry which is preliminary data.</text>
</comment>
<dbReference type="Pfam" id="PF04138">
    <property type="entry name" value="GtrA_DPMS_TM"/>
    <property type="match status" value="1"/>
</dbReference>
<comment type="subcellular location">
    <subcellularLocation>
        <location evidence="1">Membrane</location>
        <topology evidence="1">Multi-pass membrane protein</topology>
    </subcellularLocation>
</comment>
<dbReference type="InterPro" id="IPR050256">
    <property type="entry name" value="Glycosyltransferase_2"/>
</dbReference>
<feature type="domain" description="GtrA/DPMS transmembrane" evidence="7">
    <location>
        <begin position="226"/>
        <end position="339"/>
    </location>
</feature>
<dbReference type="SUPFAM" id="SSF53335">
    <property type="entry name" value="S-adenosyl-L-methionine-dependent methyltransferases"/>
    <property type="match status" value="1"/>
</dbReference>
<feature type="transmembrane region" description="Helical" evidence="5">
    <location>
        <begin position="286"/>
        <end position="307"/>
    </location>
</feature>
<gene>
    <name evidence="8" type="ORF">FVW20_16755</name>
</gene>
<dbReference type="InterPro" id="IPR029063">
    <property type="entry name" value="SAM-dependent_MTases_sf"/>
</dbReference>
<evidence type="ECO:0000256" key="2">
    <source>
        <dbReference type="ARBA" id="ARBA00022692"/>
    </source>
</evidence>
<name>A0ABS0J8C9_9BACT</name>
<dbReference type="CDD" id="cd02440">
    <property type="entry name" value="AdoMet_MTases"/>
    <property type="match status" value="1"/>
</dbReference>
<evidence type="ECO:0000313" key="8">
    <source>
        <dbReference type="EMBL" id="MBG3878609.1"/>
    </source>
</evidence>
<evidence type="ECO:0000259" key="6">
    <source>
        <dbReference type="Pfam" id="PF00535"/>
    </source>
</evidence>
<dbReference type="PANTHER" id="PTHR48090:SF7">
    <property type="entry name" value="RFBJ PROTEIN"/>
    <property type="match status" value="1"/>
</dbReference>
<feature type="domain" description="Glycosyltransferase 2-like" evidence="6">
    <location>
        <begin position="6"/>
        <end position="134"/>
    </location>
</feature>
<evidence type="ECO:0000313" key="9">
    <source>
        <dbReference type="Proteomes" id="UP001194469"/>
    </source>
</evidence>
<dbReference type="Pfam" id="PF00535">
    <property type="entry name" value="Glycos_transf_2"/>
    <property type="match status" value="1"/>
</dbReference>
<dbReference type="Gene3D" id="3.90.550.10">
    <property type="entry name" value="Spore Coat Polysaccharide Biosynthesis Protein SpsA, Chain A"/>
    <property type="match status" value="1"/>
</dbReference>
<evidence type="ECO:0000256" key="3">
    <source>
        <dbReference type="ARBA" id="ARBA00022989"/>
    </source>
</evidence>
<evidence type="ECO:0000256" key="4">
    <source>
        <dbReference type="ARBA" id="ARBA00023136"/>
    </source>
</evidence>
<dbReference type="PANTHER" id="PTHR48090">
    <property type="entry name" value="UNDECAPRENYL-PHOSPHATE 4-DEOXY-4-FORMAMIDO-L-ARABINOSE TRANSFERASE-RELATED"/>
    <property type="match status" value="1"/>
</dbReference>
<keyword evidence="2 5" id="KW-0812">Transmembrane</keyword>
<reference evidence="8 9" key="1">
    <citation type="submission" date="2019-08" db="EMBL/GenBank/DDBJ databases">
        <authorList>
            <person name="Luo N."/>
        </authorList>
    </citation>
    <scope>NUCLEOTIDE SEQUENCE [LARGE SCALE GENOMIC DNA]</scope>
    <source>
        <strain evidence="8 9">NCIMB 9442</strain>
    </source>
</reference>
<evidence type="ECO:0000256" key="1">
    <source>
        <dbReference type="ARBA" id="ARBA00004141"/>
    </source>
</evidence>
<feature type="transmembrane region" description="Helical" evidence="5">
    <location>
        <begin position="313"/>
        <end position="333"/>
    </location>
</feature>
<keyword evidence="3 5" id="KW-1133">Transmembrane helix</keyword>
<dbReference type="Proteomes" id="UP001194469">
    <property type="component" value="Unassembled WGS sequence"/>
</dbReference>
<accession>A0ABS0J8C9</accession>
<keyword evidence="4 5" id="KW-0472">Membrane</keyword>
<dbReference type="InterPro" id="IPR029044">
    <property type="entry name" value="Nucleotide-diphossugar_trans"/>
</dbReference>
<dbReference type="Gene3D" id="3.40.50.150">
    <property type="entry name" value="Vaccinia Virus protein VP39"/>
    <property type="match status" value="1"/>
</dbReference>
<dbReference type="SUPFAM" id="SSF53448">
    <property type="entry name" value="Nucleotide-diphospho-sugar transferases"/>
    <property type="match status" value="1"/>
</dbReference>
<evidence type="ECO:0000259" key="7">
    <source>
        <dbReference type="Pfam" id="PF04138"/>
    </source>
</evidence>
<dbReference type="CDD" id="cd04179">
    <property type="entry name" value="DPM_DPG-synthase_like"/>
    <property type="match status" value="1"/>
</dbReference>
<dbReference type="RefSeq" id="WP_196610481.1">
    <property type="nucleotide sequence ID" value="NZ_VRYY01000651.1"/>
</dbReference>
<organism evidence="8 9">
    <name type="scientific">Nitratidesulfovibrio oxamicus</name>
    <dbReference type="NCBI Taxonomy" id="32016"/>
    <lineage>
        <taxon>Bacteria</taxon>
        <taxon>Pseudomonadati</taxon>
        <taxon>Thermodesulfobacteriota</taxon>
        <taxon>Desulfovibrionia</taxon>
        <taxon>Desulfovibrionales</taxon>
        <taxon>Desulfovibrionaceae</taxon>
        <taxon>Nitratidesulfovibrio</taxon>
    </lineage>
</organism>
<protein>
    <submittedName>
        <fullName evidence="8">Glycosyltransferase</fullName>
    </submittedName>
</protein>
<keyword evidence="9" id="KW-1185">Reference proteome</keyword>
<dbReference type="EMBL" id="VRYY01000651">
    <property type="protein sequence ID" value="MBG3878609.1"/>
    <property type="molecule type" value="Genomic_DNA"/>
</dbReference>
<evidence type="ECO:0000256" key="5">
    <source>
        <dbReference type="SAM" id="Phobius"/>
    </source>
</evidence>
<dbReference type="InterPro" id="IPR007267">
    <property type="entry name" value="GtrA_DPMS_TM"/>
</dbReference>
<feature type="transmembrane region" description="Helical" evidence="5">
    <location>
        <begin position="246"/>
        <end position="266"/>
    </location>
</feature>
<dbReference type="InterPro" id="IPR001173">
    <property type="entry name" value="Glyco_trans_2-like"/>
</dbReference>